<feature type="domain" description="N-acetyltransferase" evidence="3">
    <location>
        <begin position="3"/>
        <end position="156"/>
    </location>
</feature>
<proteinExistence type="predicted"/>
<keyword evidence="1 4" id="KW-0808">Transferase</keyword>
<keyword evidence="2 4" id="KW-0012">Acyltransferase</keyword>
<protein>
    <submittedName>
        <fullName evidence="4">Acetyltransferase</fullName>
        <ecNumber evidence="4">2.3.1.-</ecNumber>
    </submittedName>
</protein>
<dbReference type="Proteomes" id="UP000255177">
    <property type="component" value="Unassembled WGS sequence"/>
</dbReference>
<evidence type="ECO:0000256" key="2">
    <source>
        <dbReference type="ARBA" id="ARBA00023315"/>
    </source>
</evidence>
<dbReference type="InterPro" id="IPR000182">
    <property type="entry name" value="GNAT_dom"/>
</dbReference>
<organism evidence="4 5">
    <name type="scientific">Pseudomonas wadenswilerensis</name>
    <dbReference type="NCBI Taxonomy" id="1785161"/>
    <lineage>
        <taxon>Bacteria</taxon>
        <taxon>Pseudomonadati</taxon>
        <taxon>Pseudomonadota</taxon>
        <taxon>Gammaproteobacteria</taxon>
        <taxon>Pseudomonadales</taxon>
        <taxon>Pseudomonadaceae</taxon>
        <taxon>Pseudomonas</taxon>
    </lineage>
</organism>
<sequence length="170" mass="18403">MSLNIRLSRAEDAPLLPAVERSAAQAFACHPGLEWIAEGPLLSSAEHMAFITSNQEWVVVDQQDEPQGFICTKAMGHNLHIVELSVAQAYQGLGYGRRLIAAVGDWAGTQGFVALTLTTFTHVPWNAPFYARLGFTRLADGDLDGALAQLLEVEVAQHSSARCAMSLALR</sequence>
<evidence type="ECO:0000313" key="4">
    <source>
        <dbReference type="EMBL" id="SUQ63125.1"/>
    </source>
</evidence>
<dbReference type="Pfam" id="PF00583">
    <property type="entry name" value="Acetyltransf_1"/>
    <property type="match status" value="1"/>
</dbReference>
<name>A0A380SZG9_9PSED</name>
<dbReference type="InterPro" id="IPR016181">
    <property type="entry name" value="Acyl_CoA_acyltransferase"/>
</dbReference>
<reference evidence="5" key="1">
    <citation type="submission" date="2018-07" db="EMBL/GenBank/DDBJ databases">
        <authorList>
            <person name="Blom J."/>
        </authorList>
    </citation>
    <scope>NUCLEOTIDE SEQUENCE [LARGE SCALE GENOMIC DNA]</scope>
    <source>
        <strain evidence="5">CCOS 864</strain>
    </source>
</reference>
<dbReference type="CDD" id="cd04301">
    <property type="entry name" value="NAT_SF"/>
    <property type="match status" value="1"/>
</dbReference>
<gene>
    <name evidence="4" type="ORF">CCOS864_02575</name>
</gene>
<dbReference type="PANTHER" id="PTHR43800">
    <property type="entry name" value="PEPTIDYL-LYSINE N-ACETYLTRANSFERASE YJAB"/>
    <property type="match status" value="1"/>
</dbReference>
<dbReference type="SUPFAM" id="SSF55729">
    <property type="entry name" value="Acyl-CoA N-acyltransferases (Nat)"/>
    <property type="match status" value="1"/>
</dbReference>
<evidence type="ECO:0000259" key="3">
    <source>
        <dbReference type="PROSITE" id="PS51186"/>
    </source>
</evidence>
<evidence type="ECO:0000313" key="5">
    <source>
        <dbReference type="Proteomes" id="UP000255177"/>
    </source>
</evidence>
<evidence type="ECO:0000256" key="1">
    <source>
        <dbReference type="ARBA" id="ARBA00022679"/>
    </source>
</evidence>
<dbReference type="PROSITE" id="PS51186">
    <property type="entry name" value="GNAT"/>
    <property type="match status" value="1"/>
</dbReference>
<dbReference type="Gene3D" id="3.40.630.30">
    <property type="match status" value="1"/>
</dbReference>
<dbReference type="EC" id="2.3.1.-" evidence="4"/>
<accession>A0A380SZG9</accession>
<dbReference type="EMBL" id="UIDD01000007">
    <property type="protein sequence ID" value="SUQ63125.1"/>
    <property type="molecule type" value="Genomic_DNA"/>
</dbReference>
<dbReference type="AlphaFoldDB" id="A0A380SZG9"/>
<keyword evidence="5" id="KW-1185">Reference proteome</keyword>
<dbReference type="RefSeq" id="WP_115086699.1">
    <property type="nucleotide sequence ID" value="NZ_CBCSFG010000011.1"/>
</dbReference>
<dbReference type="GO" id="GO:0016747">
    <property type="term" value="F:acyltransferase activity, transferring groups other than amino-acyl groups"/>
    <property type="evidence" value="ECO:0007669"/>
    <property type="project" value="InterPro"/>
</dbReference>
<dbReference type="PANTHER" id="PTHR43800:SF1">
    <property type="entry name" value="PEPTIDYL-LYSINE N-ACETYLTRANSFERASE YJAB"/>
    <property type="match status" value="1"/>
</dbReference>